<comment type="similarity">
    <text evidence="1">Belongs to the CdaR family.</text>
</comment>
<dbReference type="PANTHER" id="PTHR33744:SF17">
    <property type="entry name" value="CONSERVED PROTEIN"/>
    <property type="match status" value="1"/>
</dbReference>
<proteinExistence type="inferred from homology"/>
<dbReference type="EMBL" id="CP108200">
    <property type="protein sequence ID" value="WTR92812.1"/>
    <property type="molecule type" value="Genomic_DNA"/>
</dbReference>
<reference evidence="4 5" key="1">
    <citation type="submission" date="2022-10" db="EMBL/GenBank/DDBJ databases">
        <title>The complete genomes of actinobacterial strains from the NBC collection.</title>
        <authorList>
            <person name="Joergensen T.S."/>
            <person name="Alvarez Arevalo M."/>
            <person name="Sterndorff E.B."/>
            <person name="Faurdal D."/>
            <person name="Vuksanovic O."/>
            <person name="Mourched A.-S."/>
            <person name="Charusanti P."/>
            <person name="Shaw S."/>
            <person name="Blin K."/>
            <person name="Weber T."/>
        </authorList>
    </citation>
    <scope>NUCLEOTIDE SEQUENCE [LARGE SCALE GENOMIC DNA]</scope>
    <source>
        <strain evidence="4 5">NBC_00116</strain>
    </source>
</reference>
<gene>
    <name evidence="4" type="ORF">OHB34_01335</name>
</gene>
<dbReference type="InterPro" id="IPR042070">
    <property type="entry name" value="PucR_C-HTH_sf"/>
</dbReference>
<dbReference type="InterPro" id="IPR025736">
    <property type="entry name" value="PucR_C-HTH_dom"/>
</dbReference>
<dbReference type="Gene3D" id="1.10.10.2840">
    <property type="entry name" value="PucR C-terminal helix-turn-helix domain"/>
    <property type="match status" value="1"/>
</dbReference>
<dbReference type="Pfam" id="PF17853">
    <property type="entry name" value="GGDEF_2"/>
    <property type="match status" value="1"/>
</dbReference>
<accession>A0ABZ1LTY9</accession>
<organism evidence="4 5">
    <name type="scientific">Streptomyces anthocyanicus</name>
    <dbReference type="NCBI Taxonomy" id="68174"/>
    <lineage>
        <taxon>Bacteria</taxon>
        <taxon>Bacillati</taxon>
        <taxon>Actinomycetota</taxon>
        <taxon>Actinomycetes</taxon>
        <taxon>Kitasatosporales</taxon>
        <taxon>Streptomycetaceae</taxon>
        <taxon>Streptomyces</taxon>
        <taxon>Streptomyces violaceoruber group</taxon>
    </lineage>
</organism>
<dbReference type="InterPro" id="IPR051448">
    <property type="entry name" value="CdaR-like_regulators"/>
</dbReference>
<dbReference type="Proteomes" id="UP001622731">
    <property type="component" value="Chromosome"/>
</dbReference>
<sequence>MAAREPDRRDGRPSLEQILRLIAPGMLDVVVAPRGTGVPVADAVLHDPGEERDDGTWAASGLILLAVGVDAAAPEAIDVLRGAERAGAAAVVLRRGARGPRAALLEAAASGRTALLTRRPGQGWTEVLGQLRTALAHSAPTGGTGVEGLRLGDLPELANTVAALVGGAITIEDPQSRVLAYSRMDHEPDPMRRLTILGQEVPRWRVDELRESGFFQALWNTDGVVRLPADDRYAERLAVAVRHGSEILGSLWAAADGRPLAEDAAAALHTAARAAVPHLAHHQTWGRAAARARESAVHALLDGSGPAARVAHDAGVAPDRPYTVLVAEAYDSRDLTAVPAPATGGAAGQRTLDVLALQAEAYRPGCVTARSGRRLYVLIPAEDGETDPARALTATARSVPRGVVFAGVGPVAADLSGLPASREAAELVVRVLRERAARRPAADVVSAVAAFGEVVPEVSALRVLDLIVPLWQSLSGPVHAMVEHDRAHGSEYGASVGAYLDAFGDTGTAAQRLNVHPNTLRYRLRRARKLFGVDLADPTLRLLADVGLRLARRTE</sequence>
<evidence type="ECO:0000313" key="5">
    <source>
        <dbReference type="Proteomes" id="UP001622731"/>
    </source>
</evidence>
<evidence type="ECO:0000313" key="4">
    <source>
        <dbReference type="EMBL" id="WTR92812.1"/>
    </source>
</evidence>
<feature type="domain" description="PucR C-terminal helix-turn-helix" evidence="2">
    <location>
        <begin position="496"/>
        <end position="549"/>
    </location>
</feature>
<dbReference type="Pfam" id="PF13556">
    <property type="entry name" value="HTH_30"/>
    <property type="match status" value="1"/>
</dbReference>
<keyword evidence="5" id="KW-1185">Reference proteome</keyword>
<evidence type="ECO:0000259" key="2">
    <source>
        <dbReference type="Pfam" id="PF13556"/>
    </source>
</evidence>
<evidence type="ECO:0000256" key="1">
    <source>
        <dbReference type="ARBA" id="ARBA00006754"/>
    </source>
</evidence>
<dbReference type="InterPro" id="IPR041522">
    <property type="entry name" value="CdaR_GGDEF"/>
</dbReference>
<name>A0ABZ1LTY9_9ACTN</name>
<feature type="domain" description="CdaR GGDEF-like" evidence="3">
    <location>
        <begin position="307"/>
        <end position="431"/>
    </location>
</feature>
<evidence type="ECO:0000259" key="3">
    <source>
        <dbReference type="Pfam" id="PF17853"/>
    </source>
</evidence>
<dbReference type="PANTHER" id="PTHR33744">
    <property type="entry name" value="CARBOHYDRATE DIACID REGULATOR"/>
    <property type="match status" value="1"/>
</dbReference>
<protein>
    <submittedName>
        <fullName evidence="4">Helix-turn-helix domain-containing protein</fullName>
    </submittedName>
</protein>
<dbReference type="RefSeq" id="WP_329433419.1">
    <property type="nucleotide sequence ID" value="NZ_CP108200.1"/>
</dbReference>